<evidence type="ECO:0000256" key="1">
    <source>
        <dbReference type="SAM" id="MobiDB-lite"/>
    </source>
</evidence>
<proteinExistence type="predicted"/>
<dbReference type="InterPro" id="IPR025295">
    <property type="entry name" value="eCIS_core_dom"/>
</dbReference>
<dbReference type="Pfam" id="PF13699">
    <property type="entry name" value="eCIS_core"/>
    <property type="match status" value="1"/>
</dbReference>
<accession>A0A6J5GKL5</accession>
<evidence type="ECO:0000259" key="2">
    <source>
        <dbReference type="Pfam" id="PF13699"/>
    </source>
</evidence>
<reference evidence="3 4" key="1">
    <citation type="submission" date="2020-04" db="EMBL/GenBank/DDBJ databases">
        <authorList>
            <person name="De Canck E."/>
        </authorList>
    </citation>
    <scope>NUCLEOTIDE SEQUENCE [LARGE SCALE GENOMIC DNA]</scope>
    <source>
        <strain evidence="3 4">LMG 27177</strain>
    </source>
</reference>
<evidence type="ECO:0000313" key="4">
    <source>
        <dbReference type="Proteomes" id="UP000494252"/>
    </source>
</evidence>
<keyword evidence="4" id="KW-1185">Reference proteome</keyword>
<organism evidence="3 4">
    <name type="scientific">Paraburkholderia fynbosensis</name>
    <dbReference type="NCBI Taxonomy" id="1200993"/>
    <lineage>
        <taxon>Bacteria</taxon>
        <taxon>Pseudomonadati</taxon>
        <taxon>Pseudomonadota</taxon>
        <taxon>Betaproteobacteria</taxon>
        <taxon>Burkholderiales</taxon>
        <taxon>Burkholderiaceae</taxon>
        <taxon>Paraburkholderia</taxon>
    </lineage>
</organism>
<feature type="region of interest" description="Disordered" evidence="1">
    <location>
        <begin position="94"/>
        <end position="124"/>
    </location>
</feature>
<sequence length="439" mass="46898">MFAQRCAKAQMKPPASPASTLGSTNLPRGSRSVVSGATVGTIQRKLVVGAVNDPLEQEADRVAELVMRMPHPALFTGVGPAQIARKCPTCAEEQSTAVDSEQVRRQSDDQVGAEEDEEGYEDVDGSTVRRAVDAGARASGRRAVSQHALNLLDATRGQGEPLTPSLRRFFNPRLGHDFSRVRIHADRTAALLNRDLHAKAFAIGQDIYFGEGQFQSHPGKLLAHELVHTLQQNNRIDGGAGPTPFQGSAGLVRRQPLDALDEPIAADVPQVAQTPCPNSVSLGTVSHRNFADQSTADQAKFRTYLSAKATMNVGPGPDHTGHCMKETLTPVSNSCPPEAIALLNSPPCSSSKCLDINRFGSGPTAFLDEHKTKGPSSILEGTGKNSCTAVCDQVYKCDRTRATTGKFRITRNFKAETATDADGAKINVTTGRVEKTALP</sequence>
<feature type="domain" description="eCIS core" evidence="2">
    <location>
        <begin position="161"/>
        <end position="234"/>
    </location>
</feature>
<dbReference type="AlphaFoldDB" id="A0A6J5GKL5"/>
<dbReference type="EMBL" id="CADIKI010000016">
    <property type="protein sequence ID" value="CAB3801256.1"/>
    <property type="molecule type" value="Genomic_DNA"/>
</dbReference>
<evidence type="ECO:0000313" key="3">
    <source>
        <dbReference type="EMBL" id="CAB3801256.1"/>
    </source>
</evidence>
<feature type="compositionally biased region" description="Polar residues" evidence="1">
    <location>
        <begin position="17"/>
        <end position="32"/>
    </location>
</feature>
<name>A0A6J5GKL5_9BURK</name>
<feature type="region of interest" description="Disordered" evidence="1">
    <location>
        <begin position="1"/>
        <end position="32"/>
    </location>
</feature>
<gene>
    <name evidence="3" type="ORF">LMG27177_05009</name>
</gene>
<feature type="compositionally biased region" description="Acidic residues" evidence="1">
    <location>
        <begin position="111"/>
        <end position="124"/>
    </location>
</feature>
<dbReference type="Proteomes" id="UP000494252">
    <property type="component" value="Unassembled WGS sequence"/>
</dbReference>
<protein>
    <recommendedName>
        <fullName evidence="2">eCIS core domain-containing protein</fullName>
    </recommendedName>
</protein>